<evidence type="ECO:0000313" key="2">
    <source>
        <dbReference type="Proteomes" id="UP000224203"/>
    </source>
</evidence>
<reference evidence="1 2" key="1">
    <citation type="submission" date="2017-09" db="EMBL/GenBank/DDBJ databases">
        <title>Large-scale bioinformatics analysis of Bacillus genomes uncovers conserved roles of natural products in bacterial physiology.</title>
        <authorList>
            <consortium name="Agbiome Team Llc"/>
            <person name="Bleich R.M."/>
            <person name="Grubbs K.J."/>
            <person name="Santa Maria K.C."/>
            <person name="Allen S.E."/>
            <person name="Farag S."/>
            <person name="Shank E.A."/>
            <person name="Bowers A."/>
        </authorList>
    </citation>
    <scope>NUCLEOTIDE SEQUENCE [LARGE SCALE GENOMIC DNA]</scope>
    <source>
        <strain evidence="1 2">AFS041711</strain>
    </source>
</reference>
<proteinExistence type="predicted"/>
<evidence type="ECO:0000313" key="1">
    <source>
        <dbReference type="EMBL" id="PGS80261.1"/>
    </source>
</evidence>
<protein>
    <submittedName>
        <fullName evidence="1">Uncharacterized protein</fullName>
    </submittedName>
</protein>
<comment type="caution">
    <text evidence="1">The sequence shown here is derived from an EMBL/GenBank/DDBJ whole genome shotgun (WGS) entry which is preliminary data.</text>
</comment>
<sequence length="178" mass="20939">MILRGDEEISTMLESLYSLKVINAFVRHGVKKESFKHMNLIYEYGYSACETHEVFLEGIIGILKEKFLIEKQEYFYAGNVDDKDFKNLIQSAYKKYSLNLLDIQRIFGSFHKGYCLWIEITKCDPDNLDKLKDIQIDGLKVVRIKHIIIFYLDEHYVYDDTLTSTASTFCKEWTGVFQ</sequence>
<name>A0A9X7CPR8_BACCE</name>
<dbReference type="Proteomes" id="UP000224203">
    <property type="component" value="Unassembled WGS sequence"/>
</dbReference>
<dbReference type="AlphaFoldDB" id="A0A9X7CPR8"/>
<dbReference type="RefSeq" id="WP_098782588.1">
    <property type="nucleotide sequence ID" value="NZ_NULI01000049.1"/>
</dbReference>
<dbReference type="EMBL" id="NULI01000049">
    <property type="protein sequence ID" value="PGS80261.1"/>
    <property type="molecule type" value="Genomic_DNA"/>
</dbReference>
<organism evidence="1 2">
    <name type="scientific">Bacillus cereus</name>
    <dbReference type="NCBI Taxonomy" id="1396"/>
    <lineage>
        <taxon>Bacteria</taxon>
        <taxon>Bacillati</taxon>
        <taxon>Bacillota</taxon>
        <taxon>Bacilli</taxon>
        <taxon>Bacillales</taxon>
        <taxon>Bacillaceae</taxon>
        <taxon>Bacillus</taxon>
        <taxon>Bacillus cereus group</taxon>
    </lineage>
</organism>
<accession>A0A9X7CPR8</accession>
<gene>
    <name evidence="1" type="ORF">COC69_10020</name>
</gene>